<keyword evidence="3" id="KW-1185">Reference proteome</keyword>
<feature type="compositionally biased region" description="Basic and acidic residues" evidence="1">
    <location>
        <begin position="81"/>
        <end position="91"/>
    </location>
</feature>
<sequence length="118" mass="12652">MSRLRVYYWPTADGKPGGGTPHPRLICSEGHVVAGRGTVPPPAEFQRAAADLVRPLVDAWQRRRRDGAQAATSATAAHPAALRDKDERHLTEAQATATGPTARGRFGMCGRRDVCPGI</sequence>
<feature type="region of interest" description="Disordered" evidence="1">
    <location>
        <begin position="63"/>
        <end position="105"/>
    </location>
</feature>
<evidence type="ECO:0000313" key="3">
    <source>
        <dbReference type="Proteomes" id="UP001500253"/>
    </source>
</evidence>
<organism evidence="2 3">
    <name type="scientific">Streptomyces cuspidosporus</name>
    <dbReference type="NCBI Taxonomy" id="66882"/>
    <lineage>
        <taxon>Bacteria</taxon>
        <taxon>Bacillati</taxon>
        <taxon>Actinomycetota</taxon>
        <taxon>Actinomycetes</taxon>
        <taxon>Kitasatosporales</taxon>
        <taxon>Streptomycetaceae</taxon>
        <taxon>Streptomyces</taxon>
    </lineage>
</organism>
<evidence type="ECO:0000313" key="2">
    <source>
        <dbReference type="EMBL" id="GAA2325889.1"/>
    </source>
</evidence>
<accession>A0ABP5SAB9</accession>
<comment type="caution">
    <text evidence="2">The sequence shown here is derived from an EMBL/GenBank/DDBJ whole genome shotgun (WGS) entry which is preliminary data.</text>
</comment>
<dbReference type="EMBL" id="BAAASD010000001">
    <property type="protein sequence ID" value="GAA2325889.1"/>
    <property type="molecule type" value="Genomic_DNA"/>
</dbReference>
<reference evidence="3" key="1">
    <citation type="journal article" date="2019" name="Int. J. Syst. Evol. Microbiol.">
        <title>The Global Catalogue of Microorganisms (GCM) 10K type strain sequencing project: providing services to taxonomists for standard genome sequencing and annotation.</title>
        <authorList>
            <consortium name="The Broad Institute Genomics Platform"/>
            <consortium name="The Broad Institute Genome Sequencing Center for Infectious Disease"/>
            <person name="Wu L."/>
            <person name="Ma J."/>
        </authorList>
    </citation>
    <scope>NUCLEOTIDE SEQUENCE [LARGE SCALE GENOMIC DNA]</scope>
    <source>
        <strain evidence="3">JCM 4316</strain>
    </source>
</reference>
<protein>
    <submittedName>
        <fullName evidence="2">Uncharacterized protein</fullName>
    </submittedName>
</protein>
<proteinExistence type="predicted"/>
<evidence type="ECO:0000256" key="1">
    <source>
        <dbReference type="SAM" id="MobiDB-lite"/>
    </source>
</evidence>
<dbReference type="Proteomes" id="UP001500253">
    <property type="component" value="Unassembled WGS sequence"/>
</dbReference>
<feature type="compositionally biased region" description="Low complexity" evidence="1">
    <location>
        <begin position="68"/>
        <end position="80"/>
    </location>
</feature>
<gene>
    <name evidence="2" type="ORF">GCM10010246_04020</name>
</gene>
<dbReference type="RefSeq" id="WP_346172719.1">
    <property type="nucleotide sequence ID" value="NZ_BAAASD010000001.1"/>
</dbReference>
<name>A0ABP5SAB9_9ACTN</name>